<proteinExistence type="predicted"/>
<sequence>MKTLKYLIILSFLSVFSAVLKAQNYNPIINYSFNGTPVNGIKIKTNIPFTRGYGMPTIIIEGYNYGDSQPIGLLLNWYVYEDQFLGSAISSFGAYNPEVKLSTENGKVVIFINDRKYYNRFTIRGFAMDKEESPDWFTHWSITDEALSGTKTITLSYKNAVGELKFPGGIISSNGHFGIGTGSPSEKLEINGSIYANTENSFIGIDAAGESRLGIVKKSGYGPVIASGSNYPIIFGSWSTPDIRNNISNGSFKELLQINTNGNASLEGKLEAREIKVTTTPTADFVFEDHYKLPDLESVEKHIREKKHLPEIASAAEMQKDGVNIGEFQIKLLQKIEELTLYSIEQNKLSKKQSELLRQQQEEIQNLKHEVSSMRK</sequence>
<evidence type="ECO:0000313" key="3">
    <source>
        <dbReference type="Proteomes" id="UP000188947"/>
    </source>
</evidence>
<feature type="signal peptide" evidence="1">
    <location>
        <begin position="1"/>
        <end position="22"/>
    </location>
</feature>
<organism evidence="2 3">
    <name type="scientific">Elizabethkingia meningoseptica</name>
    <name type="common">Chryseobacterium meningosepticum</name>
    <dbReference type="NCBI Taxonomy" id="238"/>
    <lineage>
        <taxon>Bacteria</taxon>
        <taxon>Pseudomonadati</taxon>
        <taxon>Bacteroidota</taxon>
        <taxon>Flavobacteriia</taxon>
        <taxon>Flavobacteriales</taxon>
        <taxon>Weeksellaceae</taxon>
        <taxon>Elizabethkingia</taxon>
    </lineage>
</organism>
<evidence type="ECO:0000313" key="2">
    <source>
        <dbReference type="EMBL" id="OOH94602.1"/>
    </source>
</evidence>
<reference evidence="2 3" key="1">
    <citation type="submission" date="2016-11" db="EMBL/GenBank/DDBJ databases">
        <title>Genome sequence and comparative genomic analysis of clinical strain Elizabethkingia meningoseptica 61421 PRCM.</title>
        <authorList>
            <person name="Wang M."/>
            <person name="Hu S."/>
            <person name="Cao L."/>
            <person name="Jiang T."/>
            <person name="Zhou Y."/>
            <person name="Ming D."/>
        </authorList>
    </citation>
    <scope>NUCLEOTIDE SEQUENCE [LARGE SCALE GENOMIC DNA]</scope>
    <source>
        <strain evidence="2 3">61421 PRCM</strain>
    </source>
</reference>
<keyword evidence="3" id="KW-1185">Reference proteome</keyword>
<dbReference type="RefSeq" id="WP_077564721.1">
    <property type="nucleotide sequence ID" value="NZ_CP016378.1"/>
</dbReference>
<dbReference type="AlphaFoldDB" id="A0A1T3EVX4"/>
<comment type="caution">
    <text evidence="2">The sequence shown here is derived from an EMBL/GenBank/DDBJ whole genome shotgun (WGS) entry which is preliminary data.</text>
</comment>
<evidence type="ECO:0000256" key="1">
    <source>
        <dbReference type="SAM" id="SignalP"/>
    </source>
</evidence>
<dbReference type="STRING" id="238.BBD35_04895"/>
<keyword evidence="1" id="KW-0732">Signal</keyword>
<feature type="chain" id="PRO_5013182328" description="Peptidase S74 domain-containing protein" evidence="1">
    <location>
        <begin position="23"/>
        <end position="376"/>
    </location>
</feature>
<dbReference type="Proteomes" id="UP000188947">
    <property type="component" value="Unassembled WGS sequence"/>
</dbReference>
<evidence type="ECO:0008006" key="4">
    <source>
        <dbReference type="Google" id="ProtNLM"/>
    </source>
</evidence>
<name>A0A1T3EVX4_ELIME</name>
<dbReference type="EMBL" id="MPOG01000013">
    <property type="protein sequence ID" value="OOH94602.1"/>
    <property type="molecule type" value="Genomic_DNA"/>
</dbReference>
<protein>
    <recommendedName>
        <fullName evidence="4">Peptidase S74 domain-containing protein</fullName>
    </recommendedName>
</protein>
<accession>A0A1T3EVX4</accession>
<gene>
    <name evidence="2" type="ORF">BMF97_11155</name>
</gene>